<dbReference type="InterPro" id="IPR002490">
    <property type="entry name" value="V-ATPase_116kDa_su"/>
</dbReference>
<evidence type="ECO:0000256" key="6">
    <source>
        <dbReference type="ARBA" id="ARBA00023065"/>
    </source>
</evidence>
<accession>A0ABI8AJT5</accession>
<dbReference type="Ensembl" id="ENSFCTT00005088192.1">
    <property type="protein sequence ID" value="ENSFCTP00005059490.1"/>
    <property type="gene ID" value="ENSFCTG00005031763.1"/>
</dbReference>
<evidence type="ECO:0000256" key="7">
    <source>
        <dbReference type="ARBA" id="ARBA00023136"/>
    </source>
</evidence>
<dbReference type="PANTHER" id="PTHR11629">
    <property type="entry name" value="VACUOLAR PROTON ATPASES"/>
    <property type="match status" value="1"/>
</dbReference>
<evidence type="ECO:0000256" key="4">
    <source>
        <dbReference type="ARBA" id="ARBA00022692"/>
    </source>
</evidence>
<evidence type="ECO:0000256" key="1">
    <source>
        <dbReference type="ARBA" id="ARBA00004141"/>
    </source>
</evidence>
<keyword evidence="7" id="KW-0472">Membrane</keyword>
<keyword evidence="8" id="KW-0375">Hydrogen ion transport</keyword>
<organism evidence="10 11">
    <name type="scientific">Felis catus</name>
    <name type="common">Cat</name>
    <name type="synonym">Felis silvestris catus</name>
    <dbReference type="NCBI Taxonomy" id="9685"/>
    <lineage>
        <taxon>Eukaryota</taxon>
        <taxon>Metazoa</taxon>
        <taxon>Chordata</taxon>
        <taxon>Craniata</taxon>
        <taxon>Vertebrata</taxon>
        <taxon>Euteleostomi</taxon>
        <taxon>Mammalia</taxon>
        <taxon>Eutheria</taxon>
        <taxon>Laurasiatheria</taxon>
        <taxon>Carnivora</taxon>
        <taxon>Feliformia</taxon>
        <taxon>Felidae</taxon>
        <taxon>Felinae</taxon>
        <taxon>Felis</taxon>
    </lineage>
</organism>
<dbReference type="Pfam" id="PF01496">
    <property type="entry name" value="V_ATPase_I"/>
    <property type="match status" value="1"/>
</dbReference>
<feature type="compositionally biased region" description="Basic and acidic residues" evidence="9">
    <location>
        <begin position="163"/>
        <end position="181"/>
    </location>
</feature>
<keyword evidence="3 8" id="KW-0813">Transport</keyword>
<sequence>MGSMFRSEEVVLVQLFLPTSAAYTCVSQLGELGLVEFRDLNASVSAFQRRFVGDVRRCEELEKTFLFLQEEVRRAGQVLSRPEGRLPAPPPRDLLRIQEETDRLAQELRDVRGNQQSLQVQLHQLRLHAAVLGQGHSPPLAAAHADGPSERIPLLQPPGGPHQDLRVKARAGEGQRQREAPNPKQAPGSELSAQSPTRGSNSRTVRSRPEPKSDAQPTE</sequence>
<reference evidence="10" key="2">
    <citation type="submission" date="2025-08" db="UniProtKB">
        <authorList>
            <consortium name="Ensembl"/>
        </authorList>
    </citation>
    <scope>IDENTIFICATION</scope>
    <source>
        <strain evidence="10">breed Abyssinian</strain>
    </source>
</reference>
<keyword evidence="4" id="KW-0812">Transmembrane</keyword>
<reference evidence="10" key="3">
    <citation type="submission" date="2025-09" db="UniProtKB">
        <authorList>
            <consortium name="Ensembl"/>
        </authorList>
    </citation>
    <scope>IDENTIFICATION</scope>
    <source>
        <strain evidence="10">breed Abyssinian</strain>
    </source>
</reference>
<keyword evidence="11" id="KW-1185">Reference proteome</keyword>
<comment type="subcellular location">
    <subcellularLocation>
        <location evidence="1">Membrane</location>
        <topology evidence="1">Multi-pass membrane protein</topology>
    </subcellularLocation>
</comment>
<keyword evidence="5" id="KW-1133">Transmembrane helix</keyword>
<feature type="region of interest" description="Disordered" evidence="9">
    <location>
        <begin position="138"/>
        <end position="219"/>
    </location>
</feature>
<evidence type="ECO:0000313" key="10">
    <source>
        <dbReference type="Ensembl" id="ENSFCTP00005059490.1"/>
    </source>
</evidence>
<reference evidence="10 11" key="1">
    <citation type="submission" date="2021-02" db="EMBL/GenBank/DDBJ databases">
        <title>Safari Cat Assemblies.</title>
        <authorList>
            <person name="Bredemeyer K.R."/>
            <person name="Murphy W.J."/>
        </authorList>
    </citation>
    <scope>NUCLEOTIDE SEQUENCE [LARGE SCALE GENOMIC DNA]</scope>
</reference>
<name>A0ABI8AJT5_FELCA</name>
<evidence type="ECO:0000256" key="2">
    <source>
        <dbReference type="ARBA" id="ARBA00009904"/>
    </source>
</evidence>
<dbReference type="PANTHER" id="PTHR11629:SF21">
    <property type="entry name" value="V-TYPE PROTON ATPASE 116 KDA SUBUNIT A 3"/>
    <property type="match status" value="1"/>
</dbReference>
<evidence type="ECO:0000256" key="9">
    <source>
        <dbReference type="SAM" id="MobiDB-lite"/>
    </source>
</evidence>
<comment type="similarity">
    <text evidence="2 8">Belongs to the V-ATPase 116 kDa subunit family.</text>
</comment>
<comment type="function">
    <text evidence="8">Essential component of the vacuolar proton pump (V-ATPase), a multimeric enzyme that catalyzes the translocation of protons across the membranes. Required for assembly and activity of the V-ATPase.</text>
</comment>
<feature type="compositionally biased region" description="Polar residues" evidence="9">
    <location>
        <begin position="191"/>
        <end position="204"/>
    </location>
</feature>
<evidence type="ECO:0000256" key="8">
    <source>
        <dbReference type="RuleBase" id="RU361189"/>
    </source>
</evidence>
<evidence type="ECO:0000256" key="3">
    <source>
        <dbReference type="ARBA" id="ARBA00022448"/>
    </source>
</evidence>
<evidence type="ECO:0000256" key="5">
    <source>
        <dbReference type="ARBA" id="ARBA00022989"/>
    </source>
</evidence>
<gene>
    <name evidence="10" type="primary">TCIRG1</name>
</gene>
<protein>
    <recommendedName>
        <fullName evidence="8">V-type proton ATPase subunit a</fullName>
    </recommendedName>
</protein>
<dbReference type="Proteomes" id="UP000823872">
    <property type="component" value="Chromosome D1"/>
</dbReference>
<dbReference type="GeneTree" id="ENSGT00950000182881"/>
<keyword evidence="6 8" id="KW-0406">Ion transport</keyword>
<proteinExistence type="inferred from homology"/>
<evidence type="ECO:0000313" key="11">
    <source>
        <dbReference type="Proteomes" id="UP000823872"/>
    </source>
</evidence>